<proteinExistence type="predicted"/>
<feature type="region of interest" description="Disordered" evidence="3">
    <location>
        <begin position="167"/>
        <end position="198"/>
    </location>
</feature>
<dbReference type="Proteomes" id="UP000326759">
    <property type="component" value="Unassembled WGS sequence"/>
</dbReference>
<dbReference type="PROSITE" id="PS51203">
    <property type="entry name" value="CS"/>
    <property type="match status" value="1"/>
</dbReference>
<dbReference type="GO" id="GO:0003341">
    <property type="term" value="P:cilium movement"/>
    <property type="evidence" value="ECO:0007669"/>
    <property type="project" value="TreeGrafter"/>
</dbReference>
<feature type="compositionally biased region" description="Polar residues" evidence="3">
    <location>
        <begin position="177"/>
        <end position="186"/>
    </location>
</feature>
<dbReference type="InterPro" id="IPR011990">
    <property type="entry name" value="TPR-like_helical_dom_sf"/>
</dbReference>
<dbReference type="PANTHER" id="PTHR46492:SF1">
    <property type="entry name" value="DYNEIN AXONEMAL ASSEMBLY FACTOR 4"/>
    <property type="match status" value="1"/>
</dbReference>
<evidence type="ECO:0000313" key="6">
    <source>
        <dbReference type="Proteomes" id="UP000326759"/>
    </source>
</evidence>
<feature type="compositionally biased region" description="Acidic residues" evidence="3">
    <location>
        <begin position="424"/>
        <end position="433"/>
    </location>
</feature>
<feature type="repeat" description="TPR" evidence="1">
    <location>
        <begin position="354"/>
        <end position="387"/>
    </location>
</feature>
<dbReference type="InterPro" id="IPR008978">
    <property type="entry name" value="HSP20-like_chaperone"/>
</dbReference>
<evidence type="ECO:0000256" key="2">
    <source>
        <dbReference type="SAM" id="Coils"/>
    </source>
</evidence>
<dbReference type="Gene3D" id="2.60.40.790">
    <property type="match status" value="1"/>
</dbReference>
<feature type="coiled-coil region" evidence="2">
    <location>
        <begin position="93"/>
        <end position="127"/>
    </location>
</feature>
<dbReference type="SUPFAM" id="SSF48452">
    <property type="entry name" value="TPR-like"/>
    <property type="match status" value="1"/>
</dbReference>
<dbReference type="SMART" id="SM00028">
    <property type="entry name" value="TPR"/>
    <property type="match status" value="3"/>
</dbReference>
<dbReference type="AlphaFoldDB" id="A0A5N5SJY4"/>
<feature type="region of interest" description="Disordered" evidence="3">
    <location>
        <begin position="409"/>
        <end position="446"/>
    </location>
</feature>
<dbReference type="OrthoDB" id="348005at2759"/>
<feature type="domain" description="CS" evidence="4">
    <location>
        <begin position="3"/>
        <end position="87"/>
    </location>
</feature>
<dbReference type="InterPro" id="IPR007052">
    <property type="entry name" value="CS_dom"/>
</dbReference>
<dbReference type="EMBL" id="SEYY01024585">
    <property type="protein sequence ID" value="KAB7494020.1"/>
    <property type="molecule type" value="Genomic_DNA"/>
</dbReference>
<keyword evidence="6" id="KW-1185">Reference proteome</keyword>
<dbReference type="Gene3D" id="1.25.40.10">
    <property type="entry name" value="Tetratricopeptide repeat domain"/>
    <property type="match status" value="1"/>
</dbReference>
<dbReference type="Pfam" id="PF04969">
    <property type="entry name" value="CS"/>
    <property type="match status" value="1"/>
</dbReference>
<organism evidence="5 6">
    <name type="scientific">Armadillidium nasatum</name>
    <dbReference type="NCBI Taxonomy" id="96803"/>
    <lineage>
        <taxon>Eukaryota</taxon>
        <taxon>Metazoa</taxon>
        <taxon>Ecdysozoa</taxon>
        <taxon>Arthropoda</taxon>
        <taxon>Crustacea</taxon>
        <taxon>Multicrustacea</taxon>
        <taxon>Malacostraca</taxon>
        <taxon>Eumalacostraca</taxon>
        <taxon>Peracarida</taxon>
        <taxon>Isopoda</taxon>
        <taxon>Oniscidea</taxon>
        <taxon>Crinocheta</taxon>
        <taxon>Armadillidiidae</taxon>
        <taxon>Armadillidium</taxon>
    </lineage>
</organism>
<dbReference type="InterPro" id="IPR052004">
    <property type="entry name" value="Dynein_assembly_factor_4"/>
</dbReference>
<keyword evidence="2" id="KW-0175">Coiled coil</keyword>
<accession>A0A5N5SJY4</accession>
<evidence type="ECO:0000259" key="4">
    <source>
        <dbReference type="PROSITE" id="PS51203"/>
    </source>
</evidence>
<keyword evidence="1" id="KW-0802">TPR repeat</keyword>
<dbReference type="PANTHER" id="PTHR46492">
    <property type="entry name" value="DYNEIN ASSEMBLY FACTOR 4, AXONEMAL"/>
    <property type="match status" value="1"/>
</dbReference>
<gene>
    <name evidence="5" type="primary">DYX1C1</name>
    <name evidence="5" type="ORF">Anas_01308</name>
</gene>
<evidence type="ECO:0000256" key="3">
    <source>
        <dbReference type="SAM" id="MobiDB-lite"/>
    </source>
</evidence>
<dbReference type="GO" id="GO:0036158">
    <property type="term" value="P:outer dynein arm assembly"/>
    <property type="evidence" value="ECO:0007669"/>
    <property type="project" value="TreeGrafter"/>
</dbReference>
<protein>
    <submittedName>
        <fullName evidence="5">Dyslexia susceptibility 1 candidate 1-like protein</fullName>
    </submittedName>
</protein>
<dbReference type="GO" id="GO:0036159">
    <property type="term" value="P:inner dynein arm assembly"/>
    <property type="evidence" value="ECO:0007669"/>
    <property type="project" value="TreeGrafter"/>
</dbReference>
<sequence length="446" mass="51005">MPIKITDFEWKQIDSLVFIKFGLHNTSPKNVDIIYTTSYIKVNFRPYLFELFLKHKIEPEKSSVSVRDGKVNCILSKSIIEKWDLLEEEPKSREEAQSLRVKALEEYETLQIEKNKEKKENKSSLERLAISRQISLDEEKHLREKEFLKLEELKFFEERKQDLDSSSKESRLRLSSMCSEDGSTIASEGDYDGDEESANFSSNENLFALTKNKLSDKESESIIYSEKYPNIRPSSCIKIRLSPHTPSIPKRESVSSLDEEIIEKKKGCSEEKLVDDDKESLKSRASKFFESGNYEESIKIYTQLLDRCPSQASYYSNRAASYLALNSYKKAITDCSKALELMIPASKENAKSRLLCHVRRGTSYVRLRDLSSALIDYESAFHLDPTSEALEKDVAAIKDCLTFCPGTCTEEESSEFHSSSSSSSEEEESECSSENEGREISADPFD</sequence>
<evidence type="ECO:0000256" key="1">
    <source>
        <dbReference type="PROSITE-ProRule" id="PRU00339"/>
    </source>
</evidence>
<reference evidence="5 6" key="1">
    <citation type="journal article" date="2019" name="PLoS Biol.">
        <title>Sex chromosomes control vertical transmission of feminizing Wolbachia symbionts in an isopod.</title>
        <authorList>
            <person name="Becking T."/>
            <person name="Chebbi M.A."/>
            <person name="Giraud I."/>
            <person name="Moumen B."/>
            <person name="Laverre T."/>
            <person name="Caubet Y."/>
            <person name="Peccoud J."/>
            <person name="Gilbert C."/>
            <person name="Cordaux R."/>
        </authorList>
    </citation>
    <scope>NUCLEOTIDE SEQUENCE [LARGE SCALE GENOMIC DNA]</scope>
    <source>
        <strain evidence="5">ANa2</strain>
        <tissue evidence="5">Whole body excluding digestive tract and cuticle</tissue>
    </source>
</reference>
<feature type="compositionally biased region" description="Basic and acidic residues" evidence="3">
    <location>
        <begin position="435"/>
        <end position="446"/>
    </location>
</feature>
<name>A0A5N5SJY4_9CRUS</name>
<evidence type="ECO:0000313" key="5">
    <source>
        <dbReference type="EMBL" id="KAB7494020.1"/>
    </source>
</evidence>
<comment type="caution">
    <text evidence="5">The sequence shown here is derived from an EMBL/GenBank/DDBJ whole genome shotgun (WGS) entry which is preliminary data.</text>
</comment>
<dbReference type="InterPro" id="IPR019734">
    <property type="entry name" value="TPR_rpt"/>
</dbReference>
<dbReference type="SUPFAM" id="SSF49764">
    <property type="entry name" value="HSP20-like chaperones"/>
    <property type="match status" value="1"/>
</dbReference>
<dbReference type="PROSITE" id="PS50005">
    <property type="entry name" value="TPR"/>
    <property type="match status" value="1"/>
</dbReference>